<evidence type="ECO:0000256" key="1">
    <source>
        <dbReference type="SAM" id="MobiDB-lite"/>
    </source>
</evidence>
<evidence type="ECO:0000313" key="4">
    <source>
        <dbReference type="EMBL" id="EWM26467.1"/>
    </source>
</evidence>
<name>W7TK64_9STRA</name>
<accession>W7TK64</accession>
<sequence length="594" mass="68830">MQPTSLFLSDISCMPFLSISNKIDILHASWRKDKKSAMMPRKRQSASDLVGSRLCIRKKSFRQKIMAMLICSLLLLGIASRLLIPHAQTPPFSFKSMTIFSNTPTNESASRINEQYMKCKARDLGYQSMDCPRWEGSADNSLVSNELVDYRVRYLWKKQHPSDCSKVNYQLQKVVDNGLGFGAMMHGYYLGPFMAAIRSDRVFIRDKDFFTYSGCNNKTWSCYFEPITNCSYETDVLPILESHPNAQKEWNDWKNDTHRVVQTDNWKPSGHYPPYRGFDDFFNPHGHEELEVGAFLYLMRLNTRTQQEVEQTLRETIPCDLDPRRTISLPIRASDKCIGEYHLESGLPGESSCPDFNTYMELCEIIRENDPMVDTIILTSEDARFIEPRHAYTTTRGNRKPWRFILNSRDVMQGGGTMKVITNNTVHEVFMSFFTTMQMQLRGRYFILNCSSKFHTMIRYLVMGGGCGFVQKPIIICMDEQASQFQICTKHPQQKYERCMDAKLPEDERIRVQNEREAKKLEEQQRKDDDQKKKQQQKDQPAAKESNPAASLEEPVKRVNTASDSTTHEVKKTTLGEHVKRRLSLDLKMIDTLR</sequence>
<comment type="caution">
    <text evidence="4">The sequence shown here is derived from an EMBL/GenBank/DDBJ whole genome shotgun (WGS) entry which is preliminary data.</text>
</comment>
<dbReference type="Proteomes" id="UP000019335">
    <property type="component" value="Chromosome 8"/>
</dbReference>
<feature type="compositionally biased region" description="Basic and acidic residues" evidence="1">
    <location>
        <begin position="517"/>
        <end position="537"/>
    </location>
</feature>
<dbReference type="OrthoDB" id="45960at2759"/>
<feature type="region of interest" description="Disordered" evidence="1">
    <location>
        <begin position="517"/>
        <end position="579"/>
    </location>
</feature>
<reference evidence="4 5" key="1">
    <citation type="journal article" date="2014" name="Mol. Plant">
        <title>Chromosome Scale Genome Assembly and Transcriptome Profiling of Nannochloropsis gaditana in Nitrogen Depletion.</title>
        <authorList>
            <person name="Corteggiani Carpinelli E."/>
            <person name="Telatin A."/>
            <person name="Vitulo N."/>
            <person name="Forcato C."/>
            <person name="D'Angelo M."/>
            <person name="Schiavon R."/>
            <person name="Vezzi A."/>
            <person name="Giacometti G.M."/>
            <person name="Morosinotto T."/>
            <person name="Valle G."/>
        </authorList>
    </citation>
    <scope>NUCLEOTIDE SEQUENCE [LARGE SCALE GENOMIC DNA]</scope>
    <source>
        <strain evidence="4 5">B-31</strain>
    </source>
</reference>
<dbReference type="PANTHER" id="PTHR13132">
    <property type="entry name" value="ALPHA- 1,6 -FUCOSYLTRANSFERASE"/>
    <property type="match status" value="1"/>
</dbReference>
<dbReference type="AlphaFoldDB" id="W7TK64"/>
<evidence type="ECO:0000256" key="2">
    <source>
        <dbReference type="SAM" id="Phobius"/>
    </source>
</evidence>
<dbReference type="GO" id="GO:0046921">
    <property type="term" value="F:alpha-(1-&gt;6)-fucosyltransferase activity"/>
    <property type="evidence" value="ECO:0007669"/>
    <property type="project" value="TreeGrafter"/>
</dbReference>
<dbReference type="Pfam" id="PF19745">
    <property type="entry name" value="FUT8_N_cat"/>
    <property type="match status" value="1"/>
</dbReference>
<protein>
    <recommendedName>
        <fullName evidence="3">Alpha-(1,6)-fucosyltransferase N- and catalytic domain-containing protein</fullName>
    </recommendedName>
</protein>
<gene>
    <name evidence="4" type="ORF">Naga_100045g3</name>
</gene>
<dbReference type="GO" id="GO:0006487">
    <property type="term" value="P:protein N-linked glycosylation"/>
    <property type="evidence" value="ECO:0007669"/>
    <property type="project" value="TreeGrafter"/>
</dbReference>
<feature type="domain" description="Alpha-(1,6)-fucosyltransferase N- and catalytic" evidence="3">
    <location>
        <begin position="146"/>
        <end position="315"/>
    </location>
</feature>
<feature type="transmembrane region" description="Helical" evidence="2">
    <location>
        <begin position="65"/>
        <end position="84"/>
    </location>
</feature>
<dbReference type="PANTHER" id="PTHR13132:SF29">
    <property type="entry name" value="ALPHA-(1,6)-FUCOSYLTRANSFERASE"/>
    <property type="match status" value="1"/>
</dbReference>
<dbReference type="EMBL" id="AZIL01000644">
    <property type="protein sequence ID" value="EWM26467.1"/>
    <property type="molecule type" value="Genomic_DNA"/>
</dbReference>
<keyword evidence="2" id="KW-0472">Membrane</keyword>
<keyword evidence="2" id="KW-0812">Transmembrane</keyword>
<dbReference type="InterPro" id="IPR045573">
    <property type="entry name" value="Fut8_N_cat"/>
</dbReference>
<keyword evidence="5" id="KW-1185">Reference proteome</keyword>
<organism evidence="4 5">
    <name type="scientific">Nannochloropsis gaditana</name>
    <dbReference type="NCBI Taxonomy" id="72520"/>
    <lineage>
        <taxon>Eukaryota</taxon>
        <taxon>Sar</taxon>
        <taxon>Stramenopiles</taxon>
        <taxon>Ochrophyta</taxon>
        <taxon>Eustigmatophyceae</taxon>
        <taxon>Eustigmatales</taxon>
        <taxon>Monodopsidaceae</taxon>
        <taxon>Nannochloropsis</taxon>
    </lineage>
</organism>
<evidence type="ECO:0000259" key="3">
    <source>
        <dbReference type="Pfam" id="PF19745"/>
    </source>
</evidence>
<keyword evidence="2" id="KW-1133">Transmembrane helix</keyword>
<feature type="compositionally biased region" description="Basic and acidic residues" evidence="1">
    <location>
        <begin position="566"/>
        <end position="579"/>
    </location>
</feature>
<proteinExistence type="predicted"/>
<evidence type="ECO:0000313" key="5">
    <source>
        <dbReference type="Proteomes" id="UP000019335"/>
    </source>
</evidence>